<organism evidence="2 3">
    <name type="scientific">Bacillus manliponensis</name>
    <dbReference type="NCBI Taxonomy" id="574376"/>
    <lineage>
        <taxon>Bacteria</taxon>
        <taxon>Bacillati</taxon>
        <taxon>Bacillota</taxon>
        <taxon>Bacilli</taxon>
        <taxon>Bacillales</taxon>
        <taxon>Bacillaceae</taxon>
        <taxon>Bacillus</taxon>
        <taxon>Bacillus cereus group</taxon>
    </lineage>
</organism>
<keyword evidence="1" id="KW-1133">Transmembrane helix</keyword>
<evidence type="ECO:0000256" key="1">
    <source>
        <dbReference type="SAM" id="Phobius"/>
    </source>
</evidence>
<sequence>MKSFSIWSLRCIALGTLLFGVNWIIEGYVEPIVFIGIICLVAGSILSFIAIAKQEEGRLKFVSPLFFFLALFFITWYEPFQIIRIVTWLKNLG</sequence>
<dbReference type="EMBL" id="JOTN01000006">
    <property type="protein sequence ID" value="KEK19629.1"/>
    <property type="molecule type" value="Genomic_DNA"/>
</dbReference>
<dbReference type="Proteomes" id="UP000027822">
    <property type="component" value="Unassembled WGS sequence"/>
</dbReference>
<feature type="transmembrane region" description="Helical" evidence="1">
    <location>
        <begin position="7"/>
        <end position="25"/>
    </location>
</feature>
<dbReference type="OrthoDB" id="2935658at2"/>
<protein>
    <recommendedName>
        <fullName evidence="4">Group-specific protein</fullName>
    </recommendedName>
</protein>
<evidence type="ECO:0000313" key="3">
    <source>
        <dbReference type="Proteomes" id="UP000027822"/>
    </source>
</evidence>
<dbReference type="RefSeq" id="WP_034638438.1">
    <property type="nucleotide sequence ID" value="NZ_CBCSJC010000033.1"/>
</dbReference>
<feature type="transmembrane region" description="Helical" evidence="1">
    <location>
        <begin position="59"/>
        <end position="77"/>
    </location>
</feature>
<accession>A0A073JX92</accession>
<evidence type="ECO:0000313" key="2">
    <source>
        <dbReference type="EMBL" id="KEK19629.1"/>
    </source>
</evidence>
<keyword evidence="1" id="KW-0472">Membrane</keyword>
<keyword evidence="3" id="KW-1185">Reference proteome</keyword>
<dbReference type="AlphaFoldDB" id="A0A073JX92"/>
<gene>
    <name evidence="2" type="ORF">BAMA_20385</name>
</gene>
<evidence type="ECO:0008006" key="4">
    <source>
        <dbReference type="Google" id="ProtNLM"/>
    </source>
</evidence>
<dbReference type="eggNOG" id="ENOG50346YX">
    <property type="taxonomic scope" value="Bacteria"/>
</dbReference>
<keyword evidence="1" id="KW-0812">Transmembrane</keyword>
<reference evidence="2 3" key="1">
    <citation type="submission" date="2014-06" db="EMBL/GenBank/DDBJ databases">
        <title>Draft genome sequence of Bacillus manliponensis JCM 15802 (MCCC 1A00708).</title>
        <authorList>
            <person name="Lai Q."/>
            <person name="Liu Y."/>
            <person name="Shao Z."/>
        </authorList>
    </citation>
    <scope>NUCLEOTIDE SEQUENCE [LARGE SCALE GENOMIC DNA]</scope>
    <source>
        <strain evidence="2 3">JCM 15802</strain>
    </source>
</reference>
<proteinExistence type="predicted"/>
<name>A0A073JX92_9BACI</name>
<feature type="transmembrane region" description="Helical" evidence="1">
    <location>
        <begin position="31"/>
        <end position="52"/>
    </location>
</feature>
<comment type="caution">
    <text evidence="2">The sequence shown here is derived from an EMBL/GenBank/DDBJ whole genome shotgun (WGS) entry which is preliminary data.</text>
</comment>